<keyword evidence="2" id="KW-1185">Reference proteome</keyword>
<organism evidence="1 2">
    <name type="scientific">Trifolium medium</name>
    <dbReference type="NCBI Taxonomy" id="97028"/>
    <lineage>
        <taxon>Eukaryota</taxon>
        <taxon>Viridiplantae</taxon>
        <taxon>Streptophyta</taxon>
        <taxon>Embryophyta</taxon>
        <taxon>Tracheophyta</taxon>
        <taxon>Spermatophyta</taxon>
        <taxon>Magnoliopsida</taxon>
        <taxon>eudicotyledons</taxon>
        <taxon>Gunneridae</taxon>
        <taxon>Pentapetalae</taxon>
        <taxon>rosids</taxon>
        <taxon>fabids</taxon>
        <taxon>Fabales</taxon>
        <taxon>Fabaceae</taxon>
        <taxon>Papilionoideae</taxon>
        <taxon>50 kb inversion clade</taxon>
        <taxon>NPAAA clade</taxon>
        <taxon>Hologalegina</taxon>
        <taxon>IRL clade</taxon>
        <taxon>Trifolieae</taxon>
        <taxon>Trifolium</taxon>
    </lineage>
</organism>
<feature type="non-terminal residue" evidence="1">
    <location>
        <position position="41"/>
    </location>
</feature>
<dbReference type="AlphaFoldDB" id="A0A392W528"/>
<proteinExistence type="predicted"/>
<dbReference type="Proteomes" id="UP000265520">
    <property type="component" value="Unassembled WGS sequence"/>
</dbReference>
<accession>A0A392W528</accession>
<sequence>MVPGAELVYNGPLDRPVDPPLRIEYNNGGVSCSEGRNNVVQ</sequence>
<comment type="caution">
    <text evidence="1">The sequence shown here is derived from an EMBL/GenBank/DDBJ whole genome shotgun (WGS) entry which is preliminary data.</text>
</comment>
<dbReference type="EMBL" id="LXQA011338231">
    <property type="protein sequence ID" value="MCI93770.1"/>
    <property type="molecule type" value="Genomic_DNA"/>
</dbReference>
<name>A0A392W528_9FABA</name>
<protein>
    <submittedName>
        <fullName evidence="1">Uncharacterized protein</fullName>
    </submittedName>
</protein>
<evidence type="ECO:0000313" key="2">
    <source>
        <dbReference type="Proteomes" id="UP000265520"/>
    </source>
</evidence>
<reference evidence="1 2" key="1">
    <citation type="journal article" date="2018" name="Front. Plant Sci.">
        <title>Red Clover (Trifolium pratense) and Zigzag Clover (T. medium) - A Picture of Genomic Similarities and Differences.</title>
        <authorList>
            <person name="Dluhosova J."/>
            <person name="Istvanek J."/>
            <person name="Nedelnik J."/>
            <person name="Repkova J."/>
        </authorList>
    </citation>
    <scope>NUCLEOTIDE SEQUENCE [LARGE SCALE GENOMIC DNA]</scope>
    <source>
        <strain evidence="2">cv. 10/8</strain>
        <tissue evidence="1">Leaf</tissue>
    </source>
</reference>
<evidence type="ECO:0000313" key="1">
    <source>
        <dbReference type="EMBL" id="MCI93770.1"/>
    </source>
</evidence>